<comment type="pathway">
    <text evidence="2 9">Cofactor biosynthesis; adenosylcobalamin biosynthesis.</text>
</comment>
<evidence type="ECO:0000256" key="9">
    <source>
        <dbReference type="HAMAP-Rule" id="MF_00024"/>
    </source>
</evidence>
<evidence type="ECO:0000256" key="1">
    <source>
        <dbReference type="ARBA" id="ARBA00004651"/>
    </source>
</evidence>
<name>A0ABU9TNZ8_9GAMM</name>
<dbReference type="PANTHER" id="PTHR34308:SF1">
    <property type="entry name" value="COBALAMIN BIOSYNTHESIS PROTEIN CBIB"/>
    <property type="match status" value="1"/>
</dbReference>
<evidence type="ECO:0000256" key="8">
    <source>
        <dbReference type="ARBA" id="ARBA00023136"/>
    </source>
</evidence>
<sequence>MSIALSVLVALLLDYFLKEPKRFHPLVGFGNMAGLLEKRFNRNSKQGGSIAWCLAVLPWVLFGFILQYSLLDTPVLMAVVAGIVLYLGIGWQSLLGHAMAIAVPLKAGDLTGARAAVAMIVSRDTSELAPEAIASAATESVLENGADAIFSTLFWFCLLGIPGVILYRLSNTLDAMWGYKNQRYLQFGWCAARMDDLLNFIPARLTAVSYALLGDTAVALKAWRDQGRVWKSPNAGPVMAAGAGAINVCLGGAAVYHGELQQRPTLGPASGAKPSAKSIEEACELVNKVLILWVVAIYVVAALMVSIQSASL</sequence>
<evidence type="ECO:0000256" key="5">
    <source>
        <dbReference type="ARBA" id="ARBA00022573"/>
    </source>
</evidence>
<keyword evidence="7 9" id="KW-1133">Transmembrane helix</keyword>
<dbReference type="NCBIfam" id="TIGR00380">
    <property type="entry name" value="cobal_cbiB"/>
    <property type="match status" value="1"/>
</dbReference>
<dbReference type="InterPro" id="IPR004485">
    <property type="entry name" value="Cobalamin_biosynth_CobD/CbiB"/>
</dbReference>
<feature type="transmembrane region" description="Helical" evidence="9">
    <location>
        <begin position="49"/>
        <end position="68"/>
    </location>
</feature>
<protein>
    <recommendedName>
        <fullName evidence="9">Cobalamin biosynthesis protein CobD</fullName>
    </recommendedName>
</protein>
<dbReference type="PANTHER" id="PTHR34308">
    <property type="entry name" value="COBALAMIN BIOSYNTHESIS PROTEIN CBIB"/>
    <property type="match status" value="1"/>
</dbReference>
<keyword evidence="4 9" id="KW-1003">Cell membrane</keyword>
<dbReference type="RefSeq" id="WP_342853658.1">
    <property type="nucleotide sequence ID" value="NZ_JBBMRA010000001.1"/>
</dbReference>
<feature type="transmembrane region" description="Helical" evidence="9">
    <location>
        <begin position="285"/>
        <end position="307"/>
    </location>
</feature>
<dbReference type="Proteomes" id="UP001449225">
    <property type="component" value="Unassembled WGS sequence"/>
</dbReference>
<gene>
    <name evidence="10" type="primary">cbiB</name>
    <name evidence="9" type="synonym">cobD</name>
    <name evidence="10" type="ORF">WNY58_02795</name>
</gene>
<evidence type="ECO:0000256" key="6">
    <source>
        <dbReference type="ARBA" id="ARBA00022692"/>
    </source>
</evidence>
<organism evidence="10 11">
    <name type="scientific">Neptuniibacter pectenicola</name>
    <dbReference type="NCBI Taxonomy" id="1806669"/>
    <lineage>
        <taxon>Bacteria</taxon>
        <taxon>Pseudomonadati</taxon>
        <taxon>Pseudomonadota</taxon>
        <taxon>Gammaproteobacteria</taxon>
        <taxon>Oceanospirillales</taxon>
        <taxon>Oceanospirillaceae</taxon>
        <taxon>Neptuniibacter</taxon>
    </lineage>
</organism>
<feature type="transmembrane region" description="Helical" evidence="9">
    <location>
        <begin position="75"/>
        <end position="94"/>
    </location>
</feature>
<evidence type="ECO:0000256" key="7">
    <source>
        <dbReference type="ARBA" id="ARBA00022989"/>
    </source>
</evidence>
<comment type="similarity">
    <text evidence="3 9">Belongs to the CobD/CbiB family.</text>
</comment>
<evidence type="ECO:0000256" key="4">
    <source>
        <dbReference type="ARBA" id="ARBA00022475"/>
    </source>
</evidence>
<feature type="transmembrane region" description="Helical" evidence="9">
    <location>
        <begin position="148"/>
        <end position="167"/>
    </location>
</feature>
<comment type="caution">
    <text evidence="10">The sequence shown here is derived from an EMBL/GenBank/DDBJ whole genome shotgun (WGS) entry which is preliminary data.</text>
</comment>
<comment type="caution">
    <text evidence="9">Lacks conserved residue(s) required for the propagation of feature annotation.</text>
</comment>
<comment type="function">
    <text evidence="9">Converts cobyric acid to cobinamide by the addition of aminopropanol on the F carboxylic group.</text>
</comment>
<evidence type="ECO:0000313" key="11">
    <source>
        <dbReference type="Proteomes" id="UP001449225"/>
    </source>
</evidence>
<evidence type="ECO:0000256" key="2">
    <source>
        <dbReference type="ARBA" id="ARBA00004953"/>
    </source>
</evidence>
<dbReference type="Pfam" id="PF03186">
    <property type="entry name" value="CobD_Cbib"/>
    <property type="match status" value="1"/>
</dbReference>
<reference evidence="10 11" key="1">
    <citation type="submission" date="2024-03" db="EMBL/GenBank/DDBJ databases">
        <title>Community enrichment and isolation of bacterial strains for fucoidan degradation.</title>
        <authorList>
            <person name="Sichert A."/>
        </authorList>
    </citation>
    <scope>NUCLEOTIDE SEQUENCE [LARGE SCALE GENOMIC DNA]</scope>
    <source>
        <strain evidence="10 11">AS76</strain>
    </source>
</reference>
<comment type="subcellular location">
    <subcellularLocation>
        <location evidence="1 9">Cell membrane</location>
        <topology evidence="1 9">Multi-pass membrane protein</topology>
    </subcellularLocation>
</comment>
<keyword evidence="11" id="KW-1185">Reference proteome</keyword>
<evidence type="ECO:0000256" key="3">
    <source>
        <dbReference type="ARBA" id="ARBA00006263"/>
    </source>
</evidence>
<dbReference type="EMBL" id="JBBMRA010000001">
    <property type="protein sequence ID" value="MEM5535312.1"/>
    <property type="molecule type" value="Genomic_DNA"/>
</dbReference>
<keyword evidence="5 9" id="KW-0169">Cobalamin biosynthesis</keyword>
<keyword evidence="6 9" id="KW-0812">Transmembrane</keyword>
<dbReference type="HAMAP" id="MF_00024">
    <property type="entry name" value="CobD_CbiB"/>
    <property type="match status" value="1"/>
</dbReference>
<evidence type="ECO:0000313" key="10">
    <source>
        <dbReference type="EMBL" id="MEM5535312.1"/>
    </source>
</evidence>
<proteinExistence type="inferred from homology"/>
<keyword evidence="8 9" id="KW-0472">Membrane</keyword>
<accession>A0ABU9TNZ8</accession>